<organism evidence="3 4">
    <name type="scientific">Methylomonas koyamae</name>
    <dbReference type="NCBI Taxonomy" id="702114"/>
    <lineage>
        <taxon>Bacteria</taxon>
        <taxon>Pseudomonadati</taxon>
        <taxon>Pseudomonadota</taxon>
        <taxon>Gammaproteobacteria</taxon>
        <taxon>Methylococcales</taxon>
        <taxon>Methylococcaceae</taxon>
        <taxon>Methylomonas</taxon>
    </lineage>
</organism>
<gene>
    <name evidence="3" type="ORF">A1507_02095</name>
</gene>
<dbReference type="SUPFAM" id="SSF54285">
    <property type="entry name" value="MoaD/ThiS"/>
    <property type="match status" value="1"/>
</dbReference>
<comment type="similarity">
    <text evidence="1 2">Belongs to the UPF0125 (RnfH) family.</text>
</comment>
<dbReference type="PANTHER" id="PTHR37483">
    <property type="entry name" value="UPF0125 PROTEIN RATB"/>
    <property type="match status" value="1"/>
</dbReference>
<dbReference type="Proteomes" id="UP000077857">
    <property type="component" value="Unassembled WGS sequence"/>
</dbReference>
<comment type="caution">
    <text evidence="3">The sequence shown here is derived from an EMBL/GenBank/DDBJ whole genome shotgun (WGS) entry which is preliminary data.</text>
</comment>
<proteinExistence type="inferred from homology"/>
<evidence type="ECO:0000313" key="3">
    <source>
        <dbReference type="EMBL" id="OAI12305.1"/>
    </source>
</evidence>
<dbReference type="RefSeq" id="WP_064041878.1">
    <property type="nucleotide sequence ID" value="NZ_LUUJ01000110.1"/>
</dbReference>
<evidence type="ECO:0000256" key="2">
    <source>
        <dbReference type="HAMAP-Rule" id="MF_00460"/>
    </source>
</evidence>
<reference evidence="3 4" key="1">
    <citation type="submission" date="2016-03" db="EMBL/GenBank/DDBJ databases">
        <authorList>
            <person name="Ploux O."/>
        </authorList>
    </citation>
    <scope>NUCLEOTIDE SEQUENCE [LARGE SCALE GENOMIC DNA]</scope>
    <source>
        <strain evidence="3 4">R-45378</strain>
    </source>
</reference>
<evidence type="ECO:0000256" key="1">
    <source>
        <dbReference type="ARBA" id="ARBA00010645"/>
    </source>
</evidence>
<sequence>MEVDHINVEVAYALPERQILIPLALPLGSTADQAISASGIAGQLPDIDLAQQTIGIFGAICTKDKVLADGDRVEIYRPLRKNPMEARRERVQK</sequence>
<dbReference type="InterPro" id="IPR037021">
    <property type="entry name" value="RnfH_sf"/>
</dbReference>
<dbReference type="InterPro" id="IPR005346">
    <property type="entry name" value="RnfH"/>
</dbReference>
<dbReference type="OrthoDB" id="9796575at2"/>
<dbReference type="Pfam" id="PF03658">
    <property type="entry name" value="Ub-RnfH"/>
    <property type="match status" value="1"/>
</dbReference>
<dbReference type="HAMAP" id="MF_00460">
    <property type="entry name" value="UPF0125_RnfH"/>
    <property type="match status" value="1"/>
</dbReference>
<dbReference type="AlphaFoldDB" id="A0A177N345"/>
<dbReference type="InterPro" id="IPR016155">
    <property type="entry name" value="Mopterin_synth/thiamin_S_b"/>
</dbReference>
<accession>A0A177N345</accession>
<dbReference type="EMBL" id="LUUJ01000110">
    <property type="protein sequence ID" value="OAI12305.1"/>
    <property type="molecule type" value="Genomic_DNA"/>
</dbReference>
<dbReference type="Gene3D" id="3.10.20.280">
    <property type="entry name" value="RnfH-like"/>
    <property type="match status" value="1"/>
</dbReference>
<dbReference type="NCBIfam" id="NF002490">
    <property type="entry name" value="PRK01777.1"/>
    <property type="match status" value="1"/>
</dbReference>
<dbReference type="PANTHER" id="PTHR37483:SF1">
    <property type="entry name" value="UPF0125 PROTEIN RATB"/>
    <property type="match status" value="1"/>
</dbReference>
<evidence type="ECO:0000313" key="4">
    <source>
        <dbReference type="Proteomes" id="UP000077857"/>
    </source>
</evidence>
<protein>
    <recommendedName>
        <fullName evidence="2">UPF0125 protein A1507_02095</fullName>
    </recommendedName>
</protein>
<name>A0A177N345_9GAMM</name>